<keyword evidence="3" id="KW-1185">Reference proteome</keyword>
<evidence type="ECO:0000313" key="2">
    <source>
        <dbReference type="EMBL" id="KAH3753959.1"/>
    </source>
</evidence>
<evidence type="ECO:0000313" key="3">
    <source>
        <dbReference type="Proteomes" id="UP000828390"/>
    </source>
</evidence>
<name>A0A9D4DR32_DREPO</name>
<protein>
    <submittedName>
        <fullName evidence="2">Uncharacterized protein</fullName>
    </submittedName>
</protein>
<comment type="caution">
    <text evidence="2">The sequence shown here is derived from an EMBL/GenBank/DDBJ whole genome shotgun (WGS) entry which is preliminary data.</text>
</comment>
<evidence type="ECO:0000256" key="1">
    <source>
        <dbReference type="SAM" id="MobiDB-lite"/>
    </source>
</evidence>
<gene>
    <name evidence="2" type="ORF">DPMN_188614</name>
</gene>
<accession>A0A9D4DR32</accession>
<feature type="region of interest" description="Disordered" evidence="1">
    <location>
        <begin position="26"/>
        <end position="49"/>
    </location>
</feature>
<reference evidence="2" key="1">
    <citation type="journal article" date="2019" name="bioRxiv">
        <title>The Genome of the Zebra Mussel, Dreissena polymorpha: A Resource for Invasive Species Research.</title>
        <authorList>
            <person name="McCartney M.A."/>
            <person name="Auch B."/>
            <person name="Kono T."/>
            <person name="Mallez S."/>
            <person name="Zhang Y."/>
            <person name="Obille A."/>
            <person name="Becker A."/>
            <person name="Abrahante J.E."/>
            <person name="Garbe J."/>
            <person name="Badalamenti J.P."/>
            <person name="Herman A."/>
            <person name="Mangelson H."/>
            <person name="Liachko I."/>
            <person name="Sullivan S."/>
            <person name="Sone E.D."/>
            <person name="Koren S."/>
            <person name="Silverstein K.A.T."/>
            <person name="Beckman K.B."/>
            <person name="Gohl D.M."/>
        </authorList>
    </citation>
    <scope>NUCLEOTIDE SEQUENCE</scope>
    <source>
        <strain evidence="2">Duluth1</strain>
        <tissue evidence="2">Whole animal</tissue>
    </source>
</reference>
<dbReference type="AlphaFoldDB" id="A0A9D4DR32"/>
<dbReference type="Proteomes" id="UP000828390">
    <property type="component" value="Unassembled WGS sequence"/>
</dbReference>
<dbReference type="EMBL" id="JAIWYP010000010">
    <property type="protein sequence ID" value="KAH3753959.1"/>
    <property type="molecule type" value="Genomic_DNA"/>
</dbReference>
<organism evidence="2 3">
    <name type="scientific">Dreissena polymorpha</name>
    <name type="common">Zebra mussel</name>
    <name type="synonym">Mytilus polymorpha</name>
    <dbReference type="NCBI Taxonomy" id="45954"/>
    <lineage>
        <taxon>Eukaryota</taxon>
        <taxon>Metazoa</taxon>
        <taxon>Spiralia</taxon>
        <taxon>Lophotrochozoa</taxon>
        <taxon>Mollusca</taxon>
        <taxon>Bivalvia</taxon>
        <taxon>Autobranchia</taxon>
        <taxon>Heteroconchia</taxon>
        <taxon>Euheterodonta</taxon>
        <taxon>Imparidentia</taxon>
        <taxon>Neoheterodontei</taxon>
        <taxon>Myida</taxon>
        <taxon>Dreissenoidea</taxon>
        <taxon>Dreissenidae</taxon>
        <taxon>Dreissena</taxon>
    </lineage>
</organism>
<sequence>MEAPEIKPELDSGTCIPINRPSSLLLTPRAPAPRGIPDMSAKALPPLPPPLPPPPCKQWHLYHIC</sequence>
<reference evidence="2" key="2">
    <citation type="submission" date="2020-11" db="EMBL/GenBank/DDBJ databases">
        <authorList>
            <person name="McCartney M.A."/>
            <person name="Auch B."/>
            <person name="Kono T."/>
            <person name="Mallez S."/>
            <person name="Becker A."/>
            <person name="Gohl D.M."/>
            <person name="Silverstein K.A.T."/>
            <person name="Koren S."/>
            <person name="Bechman K.B."/>
            <person name="Herman A."/>
            <person name="Abrahante J.E."/>
            <person name="Garbe J."/>
        </authorList>
    </citation>
    <scope>NUCLEOTIDE SEQUENCE</scope>
    <source>
        <strain evidence="2">Duluth1</strain>
        <tissue evidence="2">Whole animal</tissue>
    </source>
</reference>
<proteinExistence type="predicted"/>